<dbReference type="EC" id="5.3.2.-" evidence="4"/>
<evidence type="ECO:0000256" key="1">
    <source>
        <dbReference type="ARBA" id="ARBA00006723"/>
    </source>
</evidence>
<dbReference type="Proteomes" id="UP000188184">
    <property type="component" value="Chromosome"/>
</dbReference>
<evidence type="ECO:0000256" key="3">
    <source>
        <dbReference type="PIRSR" id="PIRSR618191-1"/>
    </source>
</evidence>
<dbReference type="SUPFAM" id="SSF55331">
    <property type="entry name" value="Tautomerase/MIF"/>
    <property type="match status" value="1"/>
</dbReference>
<dbReference type="PANTHER" id="PTHR35530:SF1">
    <property type="entry name" value="2-HYDROXYMUCONATE TAUTOMERASE"/>
    <property type="match status" value="1"/>
</dbReference>
<evidence type="ECO:0000256" key="2">
    <source>
        <dbReference type="ARBA" id="ARBA00023235"/>
    </source>
</evidence>
<dbReference type="NCBIfam" id="TIGR00013">
    <property type="entry name" value="taut"/>
    <property type="match status" value="1"/>
</dbReference>
<comment type="similarity">
    <text evidence="1 4">Belongs to the 4-oxalocrotonate tautomerase family.</text>
</comment>
<dbReference type="CDD" id="cd00491">
    <property type="entry name" value="4Oxalocrotonate_Tautomerase"/>
    <property type="match status" value="1"/>
</dbReference>
<name>A0A1Q2L1P0_9BACL</name>
<sequence>MPYVTVKMLEGRTEDQKRALVEKVTAAVSATTGAPPEKVTVFIEDLKKSNYGVNGKLQSDV</sequence>
<dbReference type="KEGG" id="pmar:B0X71_15280"/>
<reference evidence="6 7" key="1">
    <citation type="submission" date="2017-02" db="EMBL/GenBank/DDBJ databases">
        <title>The complete genomic sequence of a novel cold adapted crude oil-degrading bacterium Planococcus qaidamina Y42.</title>
        <authorList>
            <person name="Yang R."/>
        </authorList>
    </citation>
    <scope>NUCLEOTIDE SEQUENCE [LARGE SCALE GENOMIC DNA]</scope>
    <source>
        <strain evidence="6 7">Y42</strain>
    </source>
</reference>
<evidence type="ECO:0000259" key="5">
    <source>
        <dbReference type="Pfam" id="PF01361"/>
    </source>
</evidence>
<evidence type="ECO:0000256" key="4">
    <source>
        <dbReference type="RuleBase" id="RU362032"/>
    </source>
</evidence>
<dbReference type="OrthoDB" id="5405937at2"/>
<dbReference type="GO" id="GO:0016853">
    <property type="term" value="F:isomerase activity"/>
    <property type="evidence" value="ECO:0007669"/>
    <property type="project" value="UniProtKB-UniRule"/>
</dbReference>
<evidence type="ECO:0000313" key="7">
    <source>
        <dbReference type="Proteomes" id="UP000188184"/>
    </source>
</evidence>
<dbReference type="NCBIfam" id="NF002571">
    <property type="entry name" value="PRK02220.1"/>
    <property type="match status" value="1"/>
</dbReference>
<dbReference type="Gene3D" id="3.30.429.10">
    <property type="entry name" value="Macrophage Migration Inhibitory Factor"/>
    <property type="match status" value="1"/>
</dbReference>
<proteinExistence type="inferred from homology"/>
<dbReference type="InterPro" id="IPR004370">
    <property type="entry name" value="4-OT-like_dom"/>
</dbReference>
<evidence type="ECO:0000313" key="6">
    <source>
        <dbReference type="EMBL" id="AQQ54326.1"/>
    </source>
</evidence>
<accession>A0A1Q2L1P0</accession>
<dbReference type="InterPro" id="IPR014347">
    <property type="entry name" value="Tautomerase/MIF_sf"/>
</dbReference>
<keyword evidence="2 4" id="KW-0413">Isomerase</keyword>
<dbReference type="RefSeq" id="WP_077590217.1">
    <property type="nucleotide sequence ID" value="NZ_CP019640.1"/>
</dbReference>
<organism evidence="6 7">
    <name type="scientific">Planococcus lenghuensis</name>
    <dbReference type="NCBI Taxonomy" id="2213202"/>
    <lineage>
        <taxon>Bacteria</taxon>
        <taxon>Bacillati</taxon>
        <taxon>Bacillota</taxon>
        <taxon>Bacilli</taxon>
        <taxon>Bacillales</taxon>
        <taxon>Caryophanaceae</taxon>
        <taxon>Planococcus</taxon>
    </lineage>
</organism>
<feature type="domain" description="4-oxalocrotonate tautomerase-like" evidence="5">
    <location>
        <begin position="2"/>
        <end position="57"/>
    </location>
</feature>
<dbReference type="InterPro" id="IPR018191">
    <property type="entry name" value="4-OT"/>
</dbReference>
<gene>
    <name evidence="6" type="ORF">B0X71_15280</name>
</gene>
<feature type="active site" description="Proton acceptor; via imino nitrogen" evidence="3">
    <location>
        <position position="2"/>
    </location>
</feature>
<protein>
    <recommendedName>
        <fullName evidence="4">Tautomerase</fullName>
        <ecNumber evidence="4">5.3.2.-</ecNumber>
    </recommendedName>
</protein>
<keyword evidence="7" id="KW-1185">Reference proteome</keyword>
<dbReference type="PANTHER" id="PTHR35530">
    <property type="entry name" value="TAUTOMERASE-RELATED"/>
    <property type="match status" value="1"/>
</dbReference>
<dbReference type="Pfam" id="PF01361">
    <property type="entry name" value="Tautomerase"/>
    <property type="match status" value="1"/>
</dbReference>
<dbReference type="EMBL" id="CP019640">
    <property type="protein sequence ID" value="AQQ54326.1"/>
    <property type="molecule type" value="Genomic_DNA"/>
</dbReference>
<dbReference type="AlphaFoldDB" id="A0A1Q2L1P0"/>